<feature type="signal peptide" evidence="1">
    <location>
        <begin position="1"/>
        <end position="18"/>
    </location>
</feature>
<proteinExistence type="predicted"/>
<gene>
    <name evidence="2" type="ORF">M011DRAFT_509367</name>
</gene>
<feature type="non-terminal residue" evidence="2">
    <location>
        <position position="108"/>
    </location>
</feature>
<dbReference type="EMBL" id="MU006564">
    <property type="protein sequence ID" value="KAF2750071.1"/>
    <property type="molecule type" value="Genomic_DNA"/>
</dbReference>
<feature type="chain" id="PRO_5025631970" description="Secreted protein" evidence="1">
    <location>
        <begin position="19"/>
        <end position="108"/>
    </location>
</feature>
<evidence type="ECO:0008006" key="4">
    <source>
        <dbReference type="Google" id="ProtNLM"/>
    </source>
</evidence>
<evidence type="ECO:0000313" key="3">
    <source>
        <dbReference type="Proteomes" id="UP000799440"/>
    </source>
</evidence>
<reference evidence="2" key="1">
    <citation type="journal article" date="2020" name="Stud. Mycol.">
        <title>101 Dothideomycetes genomes: a test case for predicting lifestyles and emergence of pathogens.</title>
        <authorList>
            <person name="Haridas S."/>
            <person name="Albert R."/>
            <person name="Binder M."/>
            <person name="Bloem J."/>
            <person name="Labutti K."/>
            <person name="Salamov A."/>
            <person name="Andreopoulos B."/>
            <person name="Baker S."/>
            <person name="Barry K."/>
            <person name="Bills G."/>
            <person name="Bluhm B."/>
            <person name="Cannon C."/>
            <person name="Castanera R."/>
            <person name="Culley D."/>
            <person name="Daum C."/>
            <person name="Ezra D."/>
            <person name="Gonzalez J."/>
            <person name="Henrissat B."/>
            <person name="Kuo A."/>
            <person name="Liang C."/>
            <person name="Lipzen A."/>
            <person name="Lutzoni F."/>
            <person name="Magnuson J."/>
            <person name="Mondo S."/>
            <person name="Nolan M."/>
            <person name="Ohm R."/>
            <person name="Pangilinan J."/>
            <person name="Park H.-J."/>
            <person name="Ramirez L."/>
            <person name="Alfaro M."/>
            <person name="Sun H."/>
            <person name="Tritt A."/>
            <person name="Yoshinaga Y."/>
            <person name="Zwiers L.-H."/>
            <person name="Turgeon B."/>
            <person name="Goodwin S."/>
            <person name="Spatafora J."/>
            <person name="Crous P."/>
            <person name="Grigoriev I."/>
        </authorList>
    </citation>
    <scope>NUCLEOTIDE SEQUENCE</scope>
    <source>
        <strain evidence="2">CBS 119925</strain>
    </source>
</reference>
<evidence type="ECO:0000256" key="1">
    <source>
        <dbReference type="SAM" id="SignalP"/>
    </source>
</evidence>
<dbReference type="AlphaFoldDB" id="A0A6A6VLH9"/>
<evidence type="ECO:0000313" key="2">
    <source>
        <dbReference type="EMBL" id="KAF2750071.1"/>
    </source>
</evidence>
<accession>A0A6A6VLH9</accession>
<name>A0A6A6VLH9_9PLEO</name>
<organism evidence="2 3">
    <name type="scientific">Sporormia fimetaria CBS 119925</name>
    <dbReference type="NCBI Taxonomy" id="1340428"/>
    <lineage>
        <taxon>Eukaryota</taxon>
        <taxon>Fungi</taxon>
        <taxon>Dikarya</taxon>
        <taxon>Ascomycota</taxon>
        <taxon>Pezizomycotina</taxon>
        <taxon>Dothideomycetes</taxon>
        <taxon>Pleosporomycetidae</taxon>
        <taxon>Pleosporales</taxon>
        <taxon>Sporormiaceae</taxon>
        <taxon>Sporormia</taxon>
    </lineage>
</organism>
<keyword evidence="1" id="KW-0732">Signal</keyword>
<dbReference type="Proteomes" id="UP000799440">
    <property type="component" value="Unassembled WGS sequence"/>
</dbReference>
<sequence length="108" mass="12136">MTWKRLITLLQCLQLFTLHKPHLPLARSALRAGQLSPIMIGANRIALYLDTPGHLLLPFTPDLLVSIKLLVHNLVAGFAKVFAASIQYTKTGVFFSIHFIESCFYLQT</sequence>
<keyword evidence="3" id="KW-1185">Reference proteome</keyword>
<protein>
    <recommendedName>
        <fullName evidence="4">Secreted protein</fullName>
    </recommendedName>
</protein>